<dbReference type="EC" id="3.1.3.5" evidence="1"/>
<dbReference type="GO" id="GO:0008253">
    <property type="term" value="F:5'-nucleotidase activity"/>
    <property type="evidence" value="ECO:0007669"/>
    <property type="project" value="UniProtKB-EC"/>
</dbReference>
<dbReference type="InterPro" id="IPR023198">
    <property type="entry name" value="PGP-like_dom2"/>
</dbReference>
<dbReference type="EMBL" id="JBHUCX010000013">
    <property type="protein sequence ID" value="MFD1673842.1"/>
    <property type="molecule type" value="Genomic_DNA"/>
</dbReference>
<sequence>MQKYQTLFFDVDDTLLDFAGAEKLALRLLFEEQQIPYTSEIEAEYKRINRGLWEAFEEGKLNRDEVLNTRFTLLFKKYGQEVDGVLFEQTYRRHLEQGHDLIDGAMEIITALKNHYDLYIVTNGVSKTQDQRLRASGLHPIFKGIFVSEDTGYQKPMKEFFEYVFARIPNFSVGQGLIIGDSLTSDIKGGQMAGMDTCWFNPARKPNETGIVPTYEIQNLYELSRILSEHNLY</sequence>
<dbReference type="InterPro" id="IPR023214">
    <property type="entry name" value="HAD_sf"/>
</dbReference>
<evidence type="ECO:0000313" key="1">
    <source>
        <dbReference type="EMBL" id="MFD1673842.1"/>
    </source>
</evidence>
<dbReference type="Gene3D" id="3.40.50.1000">
    <property type="entry name" value="HAD superfamily/HAD-like"/>
    <property type="match status" value="1"/>
</dbReference>
<evidence type="ECO:0000313" key="2">
    <source>
        <dbReference type="Proteomes" id="UP001597079"/>
    </source>
</evidence>
<dbReference type="PANTHER" id="PTHR47478:SF1">
    <property type="entry name" value="PYRIMIDINE 5'-NUCLEOTIDASE YJJG"/>
    <property type="match status" value="1"/>
</dbReference>
<dbReference type="NCBIfam" id="TIGR02254">
    <property type="entry name" value="YjjG_YfnB"/>
    <property type="match status" value="1"/>
</dbReference>
<reference evidence="2" key="1">
    <citation type="journal article" date="2019" name="Int. J. Syst. Evol. Microbiol.">
        <title>The Global Catalogue of Microorganisms (GCM) 10K type strain sequencing project: providing services to taxonomists for standard genome sequencing and annotation.</title>
        <authorList>
            <consortium name="The Broad Institute Genomics Platform"/>
            <consortium name="The Broad Institute Genome Sequencing Center for Infectious Disease"/>
            <person name="Wu L."/>
            <person name="Ma J."/>
        </authorList>
    </citation>
    <scope>NUCLEOTIDE SEQUENCE [LARGE SCALE GENOMIC DNA]</scope>
    <source>
        <strain evidence="2">CGMCC 1.12286</strain>
    </source>
</reference>
<dbReference type="CDD" id="cd04305">
    <property type="entry name" value="HAD_Neu5Ac-Pase_like"/>
    <property type="match status" value="1"/>
</dbReference>
<dbReference type="SUPFAM" id="SSF56784">
    <property type="entry name" value="HAD-like"/>
    <property type="match status" value="1"/>
</dbReference>
<dbReference type="Pfam" id="PF00702">
    <property type="entry name" value="Hydrolase"/>
    <property type="match status" value="1"/>
</dbReference>
<dbReference type="PANTHER" id="PTHR47478">
    <property type="match status" value="1"/>
</dbReference>
<organism evidence="1 2">
    <name type="scientific">Alicyclobacillus fodiniaquatilis</name>
    <dbReference type="NCBI Taxonomy" id="1661150"/>
    <lineage>
        <taxon>Bacteria</taxon>
        <taxon>Bacillati</taxon>
        <taxon>Bacillota</taxon>
        <taxon>Bacilli</taxon>
        <taxon>Bacillales</taxon>
        <taxon>Alicyclobacillaceae</taxon>
        <taxon>Alicyclobacillus</taxon>
    </lineage>
</organism>
<dbReference type="RefSeq" id="WP_377941531.1">
    <property type="nucleotide sequence ID" value="NZ_JBHUCX010000013.1"/>
</dbReference>
<dbReference type="InterPro" id="IPR036412">
    <property type="entry name" value="HAD-like_sf"/>
</dbReference>
<dbReference type="SFLD" id="SFLDG01129">
    <property type="entry name" value="C1.5:_HAD__Beta-PGM__Phosphata"/>
    <property type="match status" value="1"/>
</dbReference>
<dbReference type="InterPro" id="IPR006439">
    <property type="entry name" value="HAD-SF_hydro_IA"/>
</dbReference>
<name>A0ABW4JBZ1_9BACL</name>
<dbReference type="Gene3D" id="1.10.150.240">
    <property type="entry name" value="Putative phosphatase, domain 2"/>
    <property type="match status" value="1"/>
</dbReference>
<dbReference type="NCBIfam" id="TIGR01549">
    <property type="entry name" value="HAD-SF-IA-v1"/>
    <property type="match status" value="1"/>
</dbReference>
<comment type="caution">
    <text evidence="1">The sequence shown here is derived from an EMBL/GenBank/DDBJ whole genome shotgun (WGS) entry which is preliminary data.</text>
</comment>
<proteinExistence type="predicted"/>
<dbReference type="SFLD" id="SFLDG01135">
    <property type="entry name" value="C1.5.6:_HAD__Beta-PGM__Phospha"/>
    <property type="match status" value="1"/>
</dbReference>
<dbReference type="InterPro" id="IPR052550">
    <property type="entry name" value="Pyrimidine_5'-ntase_YjjG"/>
</dbReference>
<keyword evidence="1" id="KW-0378">Hydrolase</keyword>
<dbReference type="SFLD" id="SFLDS00003">
    <property type="entry name" value="Haloacid_Dehalogenase"/>
    <property type="match status" value="1"/>
</dbReference>
<gene>
    <name evidence="1" type="ORF">ACFSB2_03850</name>
</gene>
<protein>
    <submittedName>
        <fullName evidence="1">YjjG family noncanonical pyrimidine nucleotidase</fullName>
        <ecNumber evidence="1">3.1.3.5</ecNumber>
    </submittedName>
</protein>
<dbReference type="Proteomes" id="UP001597079">
    <property type="component" value="Unassembled WGS sequence"/>
</dbReference>
<keyword evidence="2" id="KW-1185">Reference proteome</keyword>
<accession>A0ABW4JBZ1</accession>
<dbReference type="InterPro" id="IPR011951">
    <property type="entry name" value="HAD-SF_hydro_IA_YjjG/PynA"/>
</dbReference>